<dbReference type="Proteomes" id="UP000193228">
    <property type="component" value="Unassembled WGS sequence"/>
</dbReference>
<dbReference type="InterPro" id="IPR010258">
    <property type="entry name" value="Conjugal_tfr_TrbG/VirB9/CagX"/>
</dbReference>
<dbReference type="EMBL" id="FXAT01000019">
    <property type="protein sequence ID" value="SMG61038.1"/>
    <property type="molecule type" value="Genomic_DNA"/>
</dbReference>
<accession>A0A1X7M4C1</accession>
<keyword evidence="2 4" id="KW-0732">Signal</keyword>
<reference evidence="6" key="1">
    <citation type="submission" date="2017-04" db="EMBL/GenBank/DDBJ databases">
        <authorList>
            <person name="Varghese N."/>
            <person name="Submissions S."/>
        </authorList>
    </citation>
    <scope>NUCLEOTIDE SEQUENCE [LARGE SCALE GENOMIC DNA]</scope>
    <source>
        <strain evidence="6">LMG 29540</strain>
    </source>
</reference>
<dbReference type="OrthoDB" id="9773431at2"/>
<sequence>MKSVVSAACSTVLFTACICAARAQVAASEAAPAAPLPASAVTAIAPQSTVDTRHALAPHSLARSPSTSRAHINGPNGPYPAPDDSSLVVYDYDPDYRYPVLVRTNEETHLVFGPDEEVVGVYLSDTNKRWLEHTALTKRDVFIEARLPALDNAATVITTRRRYELDLRSSDNAAVYQRVSWHYLDTDAQMTAGQVSPFGIEYPGNVPGGSTTEPTDAGVQVGSPTPGDVRAAGPRITLDHVNFDYRVDGSAPFAPVTVFDDGRFTYLQFPHHAELPAILMMDEKGQAEISSFIPLGNDFFEVQQITAYGLLLRRGKEEVRVFNGRGHGCGLFGCDSARMKNIYGKS</sequence>
<name>A0A1X7M4C1_9BURK</name>
<evidence type="ECO:0000256" key="3">
    <source>
        <dbReference type="SAM" id="MobiDB-lite"/>
    </source>
</evidence>
<protein>
    <submittedName>
        <fullName evidence="5">Type IV secretion system protein VirB9</fullName>
    </submittedName>
</protein>
<evidence type="ECO:0000256" key="2">
    <source>
        <dbReference type="ARBA" id="ARBA00022729"/>
    </source>
</evidence>
<evidence type="ECO:0000313" key="5">
    <source>
        <dbReference type="EMBL" id="SMG61038.1"/>
    </source>
</evidence>
<dbReference type="AlphaFoldDB" id="A0A1X7M4C1"/>
<feature type="chain" id="PRO_5012552990" evidence="4">
    <location>
        <begin position="24"/>
        <end position="346"/>
    </location>
</feature>
<dbReference type="STRING" id="1515439.SAMN06265784_11924"/>
<gene>
    <name evidence="5" type="ORF">SAMN06265784_11924</name>
</gene>
<dbReference type="CDD" id="cd06911">
    <property type="entry name" value="VirB9_CagX_TrbG"/>
    <property type="match status" value="1"/>
</dbReference>
<dbReference type="Gene3D" id="2.60.40.2500">
    <property type="match status" value="1"/>
</dbReference>
<dbReference type="PROSITE" id="PS51257">
    <property type="entry name" value="PROKAR_LIPOPROTEIN"/>
    <property type="match status" value="1"/>
</dbReference>
<dbReference type="RefSeq" id="WP_085489666.1">
    <property type="nucleotide sequence ID" value="NZ_FXAT01000019.1"/>
</dbReference>
<evidence type="ECO:0000256" key="4">
    <source>
        <dbReference type="SAM" id="SignalP"/>
    </source>
</evidence>
<dbReference type="InterPro" id="IPR033645">
    <property type="entry name" value="VirB9/CagX/TrbG_C"/>
</dbReference>
<dbReference type="InterPro" id="IPR038161">
    <property type="entry name" value="VirB9/CagX/TrbG_C_sf"/>
</dbReference>
<dbReference type="Pfam" id="PF03524">
    <property type="entry name" value="CagX"/>
    <property type="match status" value="1"/>
</dbReference>
<comment type="similarity">
    <text evidence="1">Belongs to the TrbG/VirB9 family.</text>
</comment>
<keyword evidence="6" id="KW-1185">Reference proteome</keyword>
<proteinExistence type="inferred from homology"/>
<organism evidence="5 6">
    <name type="scientific">Paraburkholderia susongensis</name>
    <dbReference type="NCBI Taxonomy" id="1515439"/>
    <lineage>
        <taxon>Bacteria</taxon>
        <taxon>Pseudomonadati</taxon>
        <taxon>Pseudomonadota</taxon>
        <taxon>Betaproteobacteria</taxon>
        <taxon>Burkholderiales</taxon>
        <taxon>Burkholderiaceae</taxon>
        <taxon>Paraburkholderia</taxon>
    </lineage>
</organism>
<evidence type="ECO:0000313" key="6">
    <source>
        <dbReference type="Proteomes" id="UP000193228"/>
    </source>
</evidence>
<feature type="region of interest" description="Disordered" evidence="3">
    <location>
        <begin position="59"/>
        <end position="84"/>
    </location>
</feature>
<feature type="signal peptide" evidence="4">
    <location>
        <begin position="1"/>
        <end position="23"/>
    </location>
</feature>
<evidence type="ECO:0000256" key="1">
    <source>
        <dbReference type="ARBA" id="ARBA00006135"/>
    </source>
</evidence>